<protein>
    <submittedName>
        <fullName evidence="6">ADP-ribose pyrophosphatase YjhB (NUDIX family)</fullName>
    </submittedName>
</protein>
<evidence type="ECO:0000256" key="1">
    <source>
        <dbReference type="ARBA" id="ARBA00001946"/>
    </source>
</evidence>
<feature type="domain" description="Nudix hydrolase" evidence="5">
    <location>
        <begin position="10"/>
        <end position="139"/>
    </location>
</feature>
<accession>A0A853CDZ1</accession>
<dbReference type="Proteomes" id="UP000541969">
    <property type="component" value="Unassembled WGS sequence"/>
</dbReference>
<dbReference type="InterPro" id="IPR015797">
    <property type="entry name" value="NUDIX_hydrolase-like_dom_sf"/>
</dbReference>
<evidence type="ECO:0000256" key="2">
    <source>
        <dbReference type="ARBA" id="ARBA00005582"/>
    </source>
</evidence>
<dbReference type="Pfam" id="PF00293">
    <property type="entry name" value="NUDIX"/>
    <property type="match status" value="1"/>
</dbReference>
<dbReference type="PROSITE" id="PS51462">
    <property type="entry name" value="NUDIX"/>
    <property type="match status" value="1"/>
</dbReference>
<comment type="similarity">
    <text evidence="2 4">Belongs to the Nudix hydrolase family.</text>
</comment>
<dbReference type="PANTHER" id="PTHR43046">
    <property type="entry name" value="GDP-MANNOSE MANNOSYL HYDROLASE"/>
    <property type="match status" value="1"/>
</dbReference>
<dbReference type="EMBL" id="JACBZT010000001">
    <property type="protein sequence ID" value="NYJ04578.1"/>
    <property type="molecule type" value="Genomic_DNA"/>
</dbReference>
<comment type="caution">
    <text evidence="6">The sequence shown here is derived from an EMBL/GenBank/DDBJ whole genome shotgun (WGS) entry which is preliminary data.</text>
</comment>
<dbReference type="RefSeq" id="WP_366488722.1">
    <property type="nucleotide sequence ID" value="NZ_JACBZT010000001.1"/>
</dbReference>
<gene>
    <name evidence="6" type="ORF">GGQ55_000856</name>
</gene>
<dbReference type="AlphaFoldDB" id="A0A853CDZ1"/>
<dbReference type="SUPFAM" id="SSF55811">
    <property type="entry name" value="Nudix"/>
    <property type="match status" value="1"/>
</dbReference>
<organism evidence="6 7">
    <name type="scientific">Petropleomorpha daqingensis</name>
    <dbReference type="NCBI Taxonomy" id="2026353"/>
    <lineage>
        <taxon>Bacteria</taxon>
        <taxon>Bacillati</taxon>
        <taxon>Actinomycetota</taxon>
        <taxon>Actinomycetes</taxon>
        <taxon>Geodermatophilales</taxon>
        <taxon>Geodermatophilaceae</taxon>
        <taxon>Petropleomorpha</taxon>
    </lineage>
</organism>
<comment type="cofactor">
    <cofactor evidence="1">
        <name>Mg(2+)</name>
        <dbReference type="ChEBI" id="CHEBI:18420"/>
    </cofactor>
</comment>
<evidence type="ECO:0000313" key="7">
    <source>
        <dbReference type="Proteomes" id="UP000541969"/>
    </source>
</evidence>
<evidence type="ECO:0000256" key="3">
    <source>
        <dbReference type="ARBA" id="ARBA00022801"/>
    </source>
</evidence>
<dbReference type="Gene3D" id="3.90.79.10">
    <property type="entry name" value="Nucleoside Triphosphate Pyrophosphohydrolase"/>
    <property type="match status" value="1"/>
</dbReference>
<evidence type="ECO:0000259" key="5">
    <source>
        <dbReference type="PROSITE" id="PS51462"/>
    </source>
</evidence>
<reference evidence="6 7" key="1">
    <citation type="submission" date="2020-07" db="EMBL/GenBank/DDBJ databases">
        <title>Sequencing the genomes of 1000 actinobacteria strains.</title>
        <authorList>
            <person name="Klenk H.-P."/>
        </authorList>
    </citation>
    <scope>NUCLEOTIDE SEQUENCE [LARGE SCALE GENOMIC DNA]</scope>
    <source>
        <strain evidence="6 7">DSM 104001</strain>
    </source>
</reference>
<dbReference type="InterPro" id="IPR020084">
    <property type="entry name" value="NUDIX_hydrolase_CS"/>
</dbReference>
<proteinExistence type="inferred from homology"/>
<keyword evidence="3 4" id="KW-0378">Hydrolase</keyword>
<dbReference type="InterPro" id="IPR020476">
    <property type="entry name" value="Nudix_hydrolase"/>
</dbReference>
<evidence type="ECO:0000313" key="6">
    <source>
        <dbReference type="EMBL" id="NYJ04578.1"/>
    </source>
</evidence>
<name>A0A853CDZ1_9ACTN</name>
<dbReference type="GO" id="GO:0016787">
    <property type="term" value="F:hydrolase activity"/>
    <property type="evidence" value="ECO:0007669"/>
    <property type="project" value="UniProtKB-KW"/>
</dbReference>
<dbReference type="InterPro" id="IPR000086">
    <property type="entry name" value="NUDIX_hydrolase_dom"/>
</dbReference>
<dbReference type="PANTHER" id="PTHR43046:SF14">
    <property type="entry name" value="MUTT_NUDIX FAMILY PROTEIN"/>
    <property type="match status" value="1"/>
</dbReference>
<dbReference type="PROSITE" id="PS00893">
    <property type="entry name" value="NUDIX_BOX"/>
    <property type="match status" value="1"/>
</dbReference>
<evidence type="ECO:0000256" key="4">
    <source>
        <dbReference type="RuleBase" id="RU003476"/>
    </source>
</evidence>
<keyword evidence="7" id="KW-1185">Reference proteome</keyword>
<dbReference type="PRINTS" id="PR00502">
    <property type="entry name" value="NUDIXFAMILY"/>
</dbReference>
<sequence>MPDHGVAPSPRVPCVGAVVRDDAGRLLLIRRGHEPSRGLWSLPGGRVEPGETLEAAVVREVREETGLDVRVGAPVGSVLIPAGAVDYDVTDFACTPLDPATLPTAGDDADDVAWVDATALDGLACTPRLVETLREWGVLPLP</sequence>